<dbReference type="PANTHER" id="PTHR12701">
    <property type="entry name" value="BCR-ASSOCIATED PROTEIN, BAP"/>
    <property type="match status" value="1"/>
</dbReference>
<dbReference type="InterPro" id="IPR008417">
    <property type="entry name" value="BAP29/BAP31"/>
</dbReference>
<comment type="caution">
    <text evidence="1">Lacks conserved residue(s) required for the propagation of feature annotation.</text>
</comment>
<gene>
    <name evidence="2" type="ORF">L484_008070</name>
</gene>
<dbReference type="EMBL" id="KE344534">
    <property type="protein sequence ID" value="EXB66330.1"/>
    <property type="molecule type" value="Genomic_DNA"/>
</dbReference>
<keyword evidence="1" id="KW-0653">Protein transport</keyword>
<proteinExistence type="inferred from homology"/>
<organism evidence="2 3">
    <name type="scientific">Morus notabilis</name>
    <dbReference type="NCBI Taxonomy" id="981085"/>
    <lineage>
        <taxon>Eukaryota</taxon>
        <taxon>Viridiplantae</taxon>
        <taxon>Streptophyta</taxon>
        <taxon>Embryophyta</taxon>
        <taxon>Tracheophyta</taxon>
        <taxon>Spermatophyta</taxon>
        <taxon>Magnoliopsida</taxon>
        <taxon>eudicotyledons</taxon>
        <taxon>Gunneridae</taxon>
        <taxon>Pentapetalae</taxon>
        <taxon>rosids</taxon>
        <taxon>fabids</taxon>
        <taxon>Rosales</taxon>
        <taxon>Moraceae</taxon>
        <taxon>Moreae</taxon>
        <taxon>Morus</taxon>
    </lineage>
</organism>
<dbReference type="eggNOG" id="KOG1962">
    <property type="taxonomic scope" value="Eukaryota"/>
</dbReference>
<keyword evidence="1" id="KW-0813">Transport</keyword>
<keyword evidence="1" id="KW-0256">Endoplasmic reticulum</keyword>
<dbReference type="GO" id="GO:0006886">
    <property type="term" value="P:intracellular protein transport"/>
    <property type="evidence" value="ECO:0007669"/>
    <property type="project" value="UniProtKB-UniRule"/>
</dbReference>
<comment type="function">
    <text evidence="1">May play a role in anterograde transport of membrane proteins from the endoplasmic reticulum to the Golgi.</text>
</comment>
<dbReference type="GO" id="GO:0005789">
    <property type="term" value="C:endoplasmic reticulum membrane"/>
    <property type="evidence" value="ECO:0007669"/>
    <property type="project" value="UniProtKB-SubCell"/>
</dbReference>
<dbReference type="PANTHER" id="PTHR12701:SF42">
    <property type="entry name" value="ENDOPLASMIC RETICULUM TRANSMEMBRANE PROTEIN"/>
    <property type="match status" value="1"/>
</dbReference>
<keyword evidence="1" id="KW-0931">ER-Golgi transport</keyword>
<dbReference type="AlphaFoldDB" id="W9R2X0"/>
<dbReference type="GO" id="GO:0006888">
    <property type="term" value="P:endoplasmic reticulum to Golgi vesicle-mediated transport"/>
    <property type="evidence" value="ECO:0007669"/>
    <property type="project" value="UniProtKB-UniRule"/>
</dbReference>
<keyword evidence="1" id="KW-1133">Transmembrane helix</keyword>
<evidence type="ECO:0000313" key="2">
    <source>
        <dbReference type="EMBL" id="EXB66330.1"/>
    </source>
</evidence>
<keyword evidence="1" id="KW-0812">Transmembrane</keyword>
<reference evidence="3" key="1">
    <citation type="submission" date="2013-01" db="EMBL/GenBank/DDBJ databases">
        <title>Draft Genome Sequence of a Mulberry Tree, Morus notabilis C.K. Schneid.</title>
        <authorList>
            <person name="He N."/>
            <person name="Zhao S."/>
        </authorList>
    </citation>
    <scope>NUCLEOTIDE SEQUENCE</scope>
</reference>
<keyword evidence="3" id="KW-1185">Reference proteome</keyword>
<dbReference type="STRING" id="981085.W9R2X0"/>
<comment type="similarity">
    <text evidence="1">Belongs to the BCAP29/BCAP31 family.</text>
</comment>
<feature type="transmembrane region" description="Helical" evidence="1">
    <location>
        <begin position="24"/>
        <end position="44"/>
    </location>
</feature>
<comment type="subcellular location">
    <subcellularLocation>
        <location evidence="1">Endoplasmic reticulum membrane</location>
        <topology evidence="1">Multi-pass membrane protein</topology>
    </subcellularLocation>
</comment>
<protein>
    <recommendedName>
        <fullName evidence="1">Endoplasmic reticulum transmembrane protein</fullName>
    </recommendedName>
</protein>
<evidence type="ECO:0000256" key="1">
    <source>
        <dbReference type="RuleBase" id="RU367026"/>
    </source>
</evidence>
<dbReference type="GO" id="GO:0070973">
    <property type="term" value="P:protein localization to endoplasmic reticulum exit site"/>
    <property type="evidence" value="ECO:0007669"/>
    <property type="project" value="UniProtKB-UniRule"/>
</dbReference>
<name>W9R2X0_9ROSA</name>
<evidence type="ECO:0000313" key="3">
    <source>
        <dbReference type="Proteomes" id="UP000030645"/>
    </source>
</evidence>
<dbReference type="Proteomes" id="UP000030645">
    <property type="component" value="Unassembled WGS sequence"/>
</dbReference>
<accession>W9R2X0</accession>
<sequence length="87" mass="9667">MFKTPLRKLVILVLDQLKQGRGPLVMKSIGGTMLVVFASTLYVVTNIQKRSSEVGVVNPTDEVLMAQRLLEAAFMGTYGYTILSRDF</sequence>
<keyword evidence="1" id="KW-0472">Membrane</keyword>